<feature type="compositionally biased region" description="Low complexity" evidence="9">
    <location>
        <begin position="22"/>
        <end position="39"/>
    </location>
</feature>
<evidence type="ECO:0000256" key="5">
    <source>
        <dbReference type="ARBA" id="ARBA00022862"/>
    </source>
</evidence>
<dbReference type="GO" id="GO:0005737">
    <property type="term" value="C:cytoplasm"/>
    <property type="evidence" value="ECO:0007669"/>
    <property type="project" value="TreeGrafter"/>
</dbReference>
<dbReference type="KEGG" id="kdj:28971432"/>
<dbReference type="VEuPathDB" id="FungiDB:I303_07733"/>
<evidence type="ECO:0000313" key="12">
    <source>
        <dbReference type="EMBL" id="WWC65114.1"/>
    </source>
</evidence>
<dbReference type="PANTHER" id="PTHR21348:SF2">
    <property type="entry name" value="SULFIREDOXIN-1"/>
    <property type="match status" value="1"/>
</dbReference>
<dbReference type="Gene3D" id="3.90.1530.10">
    <property type="entry name" value="Conserved hypothetical protein from pyrococcus furiosus pfu- 392566-001, ParB domain"/>
    <property type="match status" value="1"/>
</dbReference>
<dbReference type="EC" id="1.8.98.2" evidence="2"/>
<gene>
    <name evidence="11" type="ORF">I303_07733</name>
    <name evidence="12" type="ORF">I303_107728</name>
</gene>
<dbReference type="Proteomes" id="UP000078595">
    <property type="component" value="Chromosome 10"/>
</dbReference>
<accession>A0A1A5ZVI7</accession>
<proteinExistence type="inferred from homology"/>
<comment type="similarity">
    <text evidence="1">Belongs to the sulfiredoxin family.</text>
</comment>
<keyword evidence="3" id="KW-0547">Nucleotide-binding</keyword>
<dbReference type="AlphaFoldDB" id="A0A1A5ZVI7"/>
<reference evidence="12" key="2">
    <citation type="submission" date="2013-07" db="EMBL/GenBank/DDBJ databases">
        <authorList>
            <consortium name="The Broad Institute Genome Sequencing Platform"/>
            <person name="Cuomo C."/>
            <person name="Litvintseva A."/>
            <person name="Chen Y."/>
            <person name="Heitman J."/>
            <person name="Sun S."/>
            <person name="Springer D."/>
            <person name="Dromer F."/>
            <person name="Young S.K."/>
            <person name="Zeng Q."/>
            <person name="Gargeya S."/>
            <person name="Fitzgerald M."/>
            <person name="Abouelleil A."/>
            <person name="Alvarado L."/>
            <person name="Berlin A.M."/>
            <person name="Chapman S.B."/>
            <person name="Dewar J."/>
            <person name="Goldberg J."/>
            <person name="Griggs A."/>
            <person name="Gujja S."/>
            <person name="Hansen M."/>
            <person name="Howarth C."/>
            <person name="Imamovic A."/>
            <person name="Larimer J."/>
            <person name="McCowan C."/>
            <person name="Murphy C."/>
            <person name="Pearson M."/>
            <person name="Priest M."/>
            <person name="Roberts A."/>
            <person name="Saif S."/>
            <person name="Shea T."/>
            <person name="Sykes S."/>
            <person name="Wortman J."/>
            <person name="Nusbaum C."/>
            <person name="Birren B."/>
        </authorList>
    </citation>
    <scope>NUCLEOTIDE SEQUENCE</scope>
    <source>
        <strain evidence="12">CBS 10117</strain>
    </source>
</reference>
<evidence type="ECO:0000256" key="9">
    <source>
        <dbReference type="SAM" id="MobiDB-lite"/>
    </source>
</evidence>
<reference evidence="11" key="1">
    <citation type="submission" date="2013-07" db="EMBL/GenBank/DDBJ databases">
        <title>The Genome Sequence of Cryptococcus dejecticola CBS10117.</title>
        <authorList>
            <consortium name="The Broad Institute Genome Sequencing Platform"/>
            <person name="Cuomo C."/>
            <person name="Litvintseva A."/>
            <person name="Chen Y."/>
            <person name="Heitman J."/>
            <person name="Sun S."/>
            <person name="Springer D."/>
            <person name="Dromer F."/>
            <person name="Young S.K."/>
            <person name="Zeng Q."/>
            <person name="Gargeya S."/>
            <person name="Fitzgerald M."/>
            <person name="Abouelleil A."/>
            <person name="Alvarado L."/>
            <person name="Berlin A.M."/>
            <person name="Chapman S.B."/>
            <person name="Dewar J."/>
            <person name="Goldberg J."/>
            <person name="Griggs A."/>
            <person name="Gujja S."/>
            <person name="Hansen M."/>
            <person name="Howarth C."/>
            <person name="Imamovic A."/>
            <person name="Larimer J."/>
            <person name="McCowan C."/>
            <person name="Murphy C."/>
            <person name="Pearson M."/>
            <person name="Priest M."/>
            <person name="Roberts A."/>
            <person name="Saif S."/>
            <person name="Shea T."/>
            <person name="Sykes S."/>
            <person name="Wortman J."/>
            <person name="Nusbaum C."/>
            <person name="Birren B."/>
        </authorList>
    </citation>
    <scope>NUCLEOTIDE SEQUENCE [LARGE SCALE GENOMIC DNA]</scope>
    <source>
        <strain evidence="11">CBS 10117</strain>
    </source>
</reference>
<dbReference type="Pfam" id="PF02195">
    <property type="entry name" value="ParB_N"/>
    <property type="match status" value="1"/>
</dbReference>
<name>A0A1A5ZVI7_9TREE</name>
<dbReference type="SUPFAM" id="SSF110849">
    <property type="entry name" value="ParB/Sulfiredoxin"/>
    <property type="match status" value="1"/>
</dbReference>
<dbReference type="CDD" id="cd16395">
    <property type="entry name" value="Srx"/>
    <property type="match status" value="1"/>
</dbReference>
<keyword evidence="7" id="KW-1015">Disulfide bond</keyword>
<organism evidence="11">
    <name type="scientific">Kwoniella dejecticola CBS 10117</name>
    <dbReference type="NCBI Taxonomy" id="1296121"/>
    <lineage>
        <taxon>Eukaryota</taxon>
        <taxon>Fungi</taxon>
        <taxon>Dikarya</taxon>
        <taxon>Basidiomycota</taxon>
        <taxon>Agaricomycotina</taxon>
        <taxon>Tremellomycetes</taxon>
        <taxon>Tremellales</taxon>
        <taxon>Cryptococcaceae</taxon>
        <taxon>Kwoniella</taxon>
    </lineage>
</organism>
<evidence type="ECO:0000256" key="6">
    <source>
        <dbReference type="ARBA" id="ARBA00023002"/>
    </source>
</evidence>
<dbReference type="InterPro" id="IPR003115">
    <property type="entry name" value="ParB_N"/>
</dbReference>
<dbReference type="InterPro" id="IPR016692">
    <property type="entry name" value="Sulfiredoxin"/>
</dbReference>
<feature type="region of interest" description="Disordered" evidence="9">
    <location>
        <begin position="1"/>
        <end position="57"/>
    </location>
</feature>
<keyword evidence="13" id="KW-1185">Reference proteome</keyword>
<dbReference type="GO" id="GO:0032542">
    <property type="term" value="F:sulfiredoxin activity"/>
    <property type="evidence" value="ECO:0007669"/>
    <property type="project" value="UniProtKB-EC"/>
</dbReference>
<dbReference type="RefSeq" id="XP_018259665.1">
    <property type="nucleotide sequence ID" value="XM_018410997.1"/>
</dbReference>
<dbReference type="EMBL" id="KI894036">
    <property type="protein sequence ID" value="OBR81823.1"/>
    <property type="molecule type" value="Genomic_DNA"/>
</dbReference>
<evidence type="ECO:0000313" key="13">
    <source>
        <dbReference type="Proteomes" id="UP000078595"/>
    </source>
</evidence>
<evidence type="ECO:0000313" key="11">
    <source>
        <dbReference type="EMBL" id="OBR81823.1"/>
    </source>
</evidence>
<evidence type="ECO:0000259" key="10">
    <source>
        <dbReference type="SMART" id="SM00470"/>
    </source>
</evidence>
<keyword evidence="5" id="KW-0049">Antioxidant</keyword>
<dbReference type="OrthoDB" id="10023328at2759"/>
<evidence type="ECO:0000256" key="8">
    <source>
        <dbReference type="ARBA" id="ARBA00047514"/>
    </source>
</evidence>
<dbReference type="SMART" id="SM00470">
    <property type="entry name" value="ParB"/>
    <property type="match status" value="1"/>
</dbReference>
<evidence type="ECO:0000256" key="1">
    <source>
        <dbReference type="ARBA" id="ARBA00009609"/>
    </source>
</evidence>
<dbReference type="GeneID" id="28971432"/>
<evidence type="ECO:0000256" key="7">
    <source>
        <dbReference type="ARBA" id="ARBA00023157"/>
    </source>
</evidence>
<dbReference type="PANTHER" id="PTHR21348">
    <property type="match status" value="1"/>
</dbReference>
<keyword evidence="4" id="KW-0067">ATP-binding</keyword>
<evidence type="ECO:0000256" key="2">
    <source>
        <dbReference type="ARBA" id="ARBA00013055"/>
    </source>
</evidence>
<sequence>MSTFTTNENPPPAGSCLPEQLQPNSQNPSPSAPATTSRSTSKDARPTSSVFARNEESPVHNVPMRVIRRPLPSELDEEKVLGFMEEMKAGDTFTPIEIIKVKSPLKINPTGPPETFYFAMGGCHRYEATKRLGLETIRAKIIEVPASQMRIYLGAGSPF</sequence>
<protein>
    <recommendedName>
        <fullName evidence="2">sulfiredoxin</fullName>
        <ecNumber evidence="2">1.8.98.2</ecNumber>
    </recommendedName>
</protein>
<dbReference type="InterPro" id="IPR036086">
    <property type="entry name" value="ParB/Sulfiredoxin_sf"/>
</dbReference>
<dbReference type="GO" id="GO:0034599">
    <property type="term" value="P:cellular response to oxidative stress"/>
    <property type="evidence" value="ECO:0007669"/>
    <property type="project" value="TreeGrafter"/>
</dbReference>
<dbReference type="STRING" id="1296121.A0A1A5ZVI7"/>
<feature type="domain" description="ParB-like N-terminal" evidence="10">
    <location>
        <begin position="55"/>
        <end position="158"/>
    </location>
</feature>
<dbReference type="EMBL" id="CP144539">
    <property type="protein sequence ID" value="WWC65114.1"/>
    <property type="molecule type" value="Genomic_DNA"/>
</dbReference>
<comment type="catalytic activity">
    <reaction evidence="8">
        <text>S-hydroxy-S-oxy-L-cysteinyl-[peroxiredoxin] + [protein]-dithiol + ATP = S-hydroxy-L-cysteinyl-[peroxiredoxin] + [protein]-disulfide + ADP + phosphate</text>
        <dbReference type="Rhea" id="RHEA:17545"/>
        <dbReference type="Rhea" id="RHEA-COMP:10593"/>
        <dbReference type="Rhea" id="RHEA-COMP:10594"/>
        <dbReference type="Rhea" id="RHEA-COMP:13681"/>
        <dbReference type="Rhea" id="RHEA-COMP:17976"/>
        <dbReference type="ChEBI" id="CHEBI:29950"/>
        <dbReference type="ChEBI" id="CHEBI:30616"/>
        <dbReference type="ChEBI" id="CHEBI:43474"/>
        <dbReference type="ChEBI" id="CHEBI:50058"/>
        <dbReference type="ChEBI" id="CHEBI:61973"/>
        <dbReference type="ChEBI" id="CHEBI:61974"/>
        <dbReference type="ChEBI" id="CHEBI:456216"/>
        <dbReference type="EC" id="1.8.98.2"/>
    </reaction>
</comment>
<evidence type="ECO:0000256" key="4">
    <source>
        <dbReference type="ARBA" id="ARBA00022840"/>
    </source>
</evidence>
<reference evidence="12" key="3">
    <citation type="submission" date="2024-02" db="EMBL/GenBank/DDBJ databases">
        <title>Comparative genomics of Cryptococcus and Kwoniella reveals pathogenesis evolution and contrasting modes of karyotype evolution via chromosome fusion or intercentromeric recombination.</title>
        <authorList>
            <person name="Coelho M.A."/>
            <person name="David-Palma M."/>
            <person name="Shea T."/>
            <person name="Bowers K."/>
            <person name="McGinley-Smith S."/>
            <person name="Mohammad A.W."/>
            <person name="Gnirke A."/>
            <person name="Yurkov A.M."/>
            <person name="Nowrousian M."/>
            <person name="Sun S."/>
            <person name="Cuomo C.A."/>
            <person name="Heitman J."/>
        </authorList>
    </citation>
    <scope>NUCLEOTIDE SEQUENCE</scope>
    <source>
        <strain evidence="12">CBS 10117</strain>
    </source>
</reference>
<dbReference type="GO" id="GO:0005524">
    <property type="term" value="F:ATP binding"/>
    <property type="evidence" value="ECO:0007669"/>
    <property type="project" value="UniProtKB-KW"/>
</dbReference>
<evidence type="ECO:0000256" key="3">
    <source>
        <dbReference type="ARBA" id="ARBA00022741"/>
    </source>
</evidence>
<keyword evidence="6" id="KW-0560">Oxidoreductase</keyword>